<evidence type="ECO:0000313" key="2">
    <source>
        <dbReference type="EMBL" id="MBF9143578.1"/>
    </source>
</evidence>
<dbReference type="RefSeq" id="WP_196287925.1">
    <property type="nucleotide sequence ID" value="NZ_JADQDP010000004.1"/>
</dbReference>
<dbReference type="PANTHER" id="PTHR38474">
    <property type="entry name" value="SLR0299 PROTEIN"/>
    <property type="match status" value="1"/>
</dbReference>
<feature type="active site" description="Proton acceptor" evidence="1">
    <location>
        <position position="188"/>
    </location>
</feature>
<keyword evidence="3" id="KW-1185">Reference proteome</keyword>
<dbReference type="InterPro" id="IPR023213">
    <property type="entry name" value="CAT-like_dom_sf"/>
</dbReference>
<proteinExistence type="predicted"/>
<dbReference type="AlphaFoldDB" id="A0A931FKY4"/>
<gene>
    <name evidence="2" type="ORF">I2I01_18180</name>
</gene>
<dbReference type="InterPro" id="IPR001707">
    <property type="entry name" value="Cmp_AcTrfase"/>
</dbReference>
<reference evidence="2 3" key="1">
    <citation type="submission" date="2020-11" db="EMBL/GenBank/DDBJ databases">
        <authorList>
            <person name="Kim M.K."/>
        </authorList>
    </citation>
    <scope>NUCLEOTIDE SEQUENCE [LARGE SCALE GENOMIC DNA]</scope>
    <source>
        <strain evidence="2 3">BT439</strain>
    </source>
</reference>
<protein>
    <submittedName>
        <fullName evidence="2">Chloramphenicol acetyltransferase</fullName>
    </submittedName>
</protein>
<dbReference type="PANTHER" id="PTHR38474:SF1">
    <property type="entry name" value="SLR0299 PROTEIN"/>
    <property type="match status" value="1"/>
</dbReference>
<comment type="caution">
    <text evidence="2">The sequence shown here is derived from an EMBL/GenBank/DDBJ whole genome shotgun (WGS) entry which is preliminary data.</text>
</comment>
<dbReference type="SUPFAM" id="SSF52777">
    <property type="entry name" value="CoA-dependent acyltransferases"/>
    <property type="match status" value="1"/>
</dbReference>
<accession>A0A931FKY4</accession>
<dbReference type="Gene3D" id="3.30.559.10">
    <property type="entry name" value="Chloramphenicol acetyltransferase-like domain"/>
    <property type="match status" value="1"/>
</dbReference>
<dbReference type="Pfam" id="PF00302">
    <property type="entry name" value="CAT"/>
    <property type="match status" value="1"/>
</dbReference>
<dbReference type="GO" id="GO:0008811">
    <property type="term" value="F:chloramphenicol O-acetyltransferase activity"/>
    <property type="evidence" value="ECO:0007669"/>
    <property type="project" value="InterPro"/>
</dbReference>
<dbReference type="Proteomes" id="UP000645610">
    <property type="component" value="Unassembled WGS sequence"/>
</dbReference>
<evidence type="ECO:0000313" key="3">
    <source>
        <dbReference type="Proteomes" id="UP000645610"/>
    </source>
</evidence>
<dbReference type="SMART" id="SM01059">
    <property type="entry name" value="CAT"/>
    <property type="match status" value="1"/>
</dbReference>
<sequence>MKHLIDLETWPRREHFAFFSAFEEPFFGLTANVDCTAAQSEAKRLGVSFFLYYLYHALEAANEVEAFRYRIENGQVYLYDRIHASATLGRPDHTFAFSFIEQNDSLPGFVAAAEAEIAAVQASTGLRLNDTTGRPDVVHCSALPWVRFTSLSHARSYSHPDSCPKISFGQVFQEGETRQMPVSVHLHHGLGDGYHAGLFLAAFQRRLAGPARS</sequence>
<dbReference type="EMBL" id="JADQDP010000004">
    <property type="protein sequence ID" value="MBF9143578.1"/>
    <property type="molecule type" value="Genomic_DNA"/>
</dbReference>
<evidence type="ECO:0000256" key="1">
    <source>
        <dbReference type="PIRSR" id="PIRSR000440-1"/>
    </source>
</evidence>
<name>A0A931FKY4_9BACT</name>
<dbReference type="PIRSF" id="PIRSF000440">
    <property type="entry name" value="CAT"/>
    <property type="match status" value="1"/>
</dbReference>
<organism evidence="2 3">
    <name type="scientific">Hymenobacter properus</name>
    <dbReference type="NCBI Taxonomy" id="2791026"/>
    <lineage>
        <taxon>Bacteria</taxon>
        <taxon>Pseudomonadati</taxon>
        <taxon>Bacteroidota</taxon>
        <taxon>Cytophagia</taxon>
        <taxon>Cytophagales</taxon>
        <taxon>Hymenobacteraceae</taxon>
        <taxon>Hymenobacter</taxon>
    </lineage>
</organism>